<organism evidence="2 3">
    <name type="scientific">Fibrobacter succinogenes</name>
    <name type="common">Bacteroides succinogenes</name>
    <dbReference type="NCBI Taxonomy" id="833"/>
    <lineage>
        <taxon>Bacteria</taxon>
        <taxon>Pseudomonadati</taxon>
        <taxon>Fibrobacterota</taxon>
        <taxon>Fibrobacteria</taxon>
        <taxon>Fibrobacterales</taxon>
        <taxon>Fibrobacteraceae</taxon>
        <taxon>Fibrobacter</taxon>
    </lineage>
</organism>
<dbReference type="RefSeq" id="WP_146196748.1">
    <property type="nucleotide sequence ID" value="NZ_UHJL01000002.1"/>
</dbReference>
<dbReference type="Proteomes" id="UP000255423">
    <property type="component" value="Unassembled WGS sequence"/>
</dbReference>
<accession>A0A380S5C3</accession>
<evidence type="ECO:0000313" key="3">
    <source>
        <dbReference type="Proteomes" id="UP000255423"/>
    </source>
</evidence>
<evidence type="ECO:0008006" key="4">
    <source>
        <dbReference type="Google" id="ProtNLM"/>
    </source>
</evidence>
<dbReference type="EMBL" id="UHJL01000002">
    <property type="protein sequence ID" value="SUQ24114.1"/>
    <property type="molecule type" value="Genomic_DNA"/>
</dbReference>
<name>A0A380S5C3_FIBSU</name>
<keyword evidence="1" id="KW-0732">Signal</keyword>
<evidence type="ECO:0000313" key="2">
    <source>
        <dbReference type="EMBL" id="SUQ24114.1"/>
    </source>
</evidence>
<sequence length="425" mass="46662">MMRRMFKGVALAGALLALDGFAEECKGVALYSDGSDNGQMIETGRTFPESPEWKANWGNFDGMNAPYIRLSGMKNVQGDWKGLLSFPSLPLHVDGGMLRLKVRATQNAKFGVWLKGTSSESRVYYVNLTADKTQSLEIPLESLGVTGSMDVANVGVGLFGVPQYQYTTLFIDEVELSCTKSGSSVVSSSSSVAFDNDERWEYEFSNVESWSVNREARLLPAVESEFSAAYSPQERNALLSTTDADFVVSMLDHLKIVNSIRAKEKTAQKSRLSWYDNLYTVVRNRLRENVVANPKQLYFEAEAIAANSDYTVIPLLVADLDYVYSACSDATCASTRNVNAHLLTAGLPTSFVRGSKVSLVLDPYFIVTKQRELPSVSVCVAGSCKSVSPGNQLELEFPSSGLQTIVVKLKSGDQNVEQKLFVEVK</sequence>
<gene>
    <name evidence="2" type="ORF">SAMN05661053_1507</name>
</gene>
<reference evidence="2 3" key="1">
    <citation type="submission" date="2017-08" db="EMBL/GenBank/DDBJ databases">
        <authorList>
            <person name="de Groot N.N."/>
        </authorList>
    </citation>
    <scope>NUCLEOTIDE SEQUENCE [LARGE SCALE GENOMIC DNA]</scope>
    <source>
        <strain evidence="2 3">HM2</strain>
    </source>
</reference>
<feature type="chain" id="PRO_5016797053" description="Lipoprotein" evidence="1">
    <location>
        <begin position="23"/>
        <end position="425"/>
    </location>
</feature>
<proteinExistence type="predicted"/>
<feature type="signal peptide" evidence="1">
    <location>
        <begin position="1"/>
        <end position="22"/>
    </location>
</feature>
<dbReference type="AlphaFoldDB" id="A0A380S5C3"/>
<evidence type="ECO:0000256" key="1">
    <source>
        <dbReference type="SAM" id="SignalP"/>
    </source>
</evidence>
<protein>
    <recommendedName>
        <fullName evidence="4">Lipoprotein</fullName>
    </recommendedName>
</protein>